<protein>
    <submittedName>
        <fullName evidence="2">Unannotated protein</fullName>
    </submittedName>
</protein>
<dbReference type="AlphaFoldDB" id="A0A6J6J197"/>
<reference evidence="2" key="1">
    <citation type="submission" date="2020-05" db="EMBL/GenBank/DDBJ databases">
        <authorList>
            <person name="Chiriac C."/>
            <person name="Salcher M."/>
            <person name="Ghai R."/>
            <person name="Kavagutti S V."/>
        </authorList>
    </citation>
    <scope>NUCLEOTIDE SEQUENCE</scope>
</reference>
<dbReference type="PANTHER" id="PTHR43798">
    <property type="entry name" value="MONOACYLGLYCEROL LIPASE"/>
    <property type="match status" value="1"/>
</dbReference>
<dbReference type="InterPro" id="IPR000073">
    <property type="entry name" value="AB_hydrolase_1"/>
</dbReference>
<dbReference type="GO" id="GO:0016020">
    <property type="term" value="C:membrane"/>
    <property type="evidence" value="ECO:0007669"/>
    <property type="project" value="TreeGrafter"/>
</dbReference>
<dbReference type="InterPro" id="IPR050266">
    <property type="entry name" value="AB_hydrolase_sf"/>
</dbReference>
<evidence type="ECO:0000313" key="2">
    <source>
        <dbReference type="EMBL" id="CAB4630576.1"/>
    </source>
</evidence>
<dbReference type="Pfam" id="PF12697">
    <property type="entry name" value="Abhydrolase_6"/>
    <property type="match status" value="1"/>
</dbReference>
<evidence type="ECO:0000259" key="1">
    <source>
        <dbReference type="Pfam" id="PF12697"/>
    </source>
</evidence>
<accession>A0A6J6J197</accession>
<dbReference type="InterPro" id="IPR029058">
    <property type="entry name" value="AB_hydrolase_fold"/>
</dbReference>
<feature type="domain" description="AB hydrolase-1" evidence="1">
    <location>
        <begin position="24"/>
        <end position="223"/>
    </location>
</feature>
<sequence length="257" mass="28365">MQKYINVRGHEIFTFQWSKRGEALVILHGGLSHSEKVKKYLLPAVKRDFKVFAYDRTGHGRTANQKGSFHFNFQTKELIAFLEDVVKEPAHLIGWSDGANIALLAAINRPELVRSVVAIGGNTTAAQVRLKIGKPQVSPEAQADHDRVSPDPGSELIKKITTAFKVWKTEPNISPAKLSKIKCPVLILAGDDDVISAKESEKIYQAITNARLAIVPGASHSVVKEKTGLVQALLKDFYAHPDYPVTRDPISRINNQG</sequence>
<dbReference type="PANTHER" id="PTHR43798:SF27">
    <property type="entry name" value="HYDROLASE ALPHA_BETA HYDROLASE FOLD FAMILY"/>
    <property type="match status" value="1"/>
</dbReference>
<organism evidence="2">
    <name type="scientific">freshwater metagenome</name>
    <dbReference type="NCBI Taxonomy" id="449393"/>
    <lineage>
        <taxon>unclassified sequences</taxon>
        <taxon>metagenomes</taxon>
        <taxon>ecological metagenomes</taxon>
    </lineage>
</organism>
<proteinExistence type="predicted"/>
<dbReference type="Gene3D" id="3.40.50.1820">
    <property type="entry name" value="alpha/beta hydrolase"/>
    <property type="match status" value="1"/>
</dbReference>
<dbReference type="EMBL" id="CAEZVI010000078">
    <property type="protein sequence ID" value="CAB4630576.1"/>
    <property type="molecule type" value="Genomic_DNA"/>
</dbReference>
<name>A0A6J6J197_9ZZZZ</name>
<gene>
    <name evidence="2" type="ORF">UFOPK1981_00670</name>
</gene>
<dbReference type="SUPFAM" id="SSF53474">
    <property type="entry name" value="alpha/beta-Hydrolases"/>
    <property type="match status" value="1"/>
</dbReference>